<dbReference type="AlphaFoldDB" id="A0A0A9EQL1"/>
<accession>A0A0A9EQL1</accession>
<dbReference type="PANTHER" id="PTHR46287:SF4">
    <property type="entry name" value="BTB_POZ AND TAZ DOMAIN-CONTAINING PROTEIN 2"/>
    <property type="match status" value="1"/>
</dbReference>
<dbReference type="Gene3D" id="1.20.1020.10">
    <property type="entry name" value="TAZ domain"/>
    <property type="match status" value="1"/>
</dbReference>
<evidence type="ECO:0000256" key="4">
    <source>
        <dbReference type="ARBA" id="ARBA00022833"/>
    </source>
</evidence>
<reference evidence="6" key="1">
    <citation type="submission" date="2014-09" db="EMBL/GenBank/DDBJ databases">
        <authorList>
            <person name="Magalhaes I.L.F."/>
            <person name="Oliveira U."/>
            <person name="Santos F.R."/>
            <person name="Vidigal T.H.D.A."/>
            <person name="Brescovit A.D."/>
            <person name="Santos A.J."/>
        </authorList>
    </citation>
    <scope>NUCLEOTIDE SEQUENCE</scope>
    <source>
        <tissue evidence="6">Shoot tissue taken approximately 20 cm above the soil surface</tissue>
    </source>
</reference>
<reference evidence="6" key="2">
    <citation type="journal article" date="2015" name="Data Brief">
        <title>Shoot transcriptome of the giant reed, Arundo donax.</title>
        <authorList>
            <person name="Barrero R.A."/>
            <person name="Guerrero F.D."/>
            <person name="Moolhuijzen P."/>
            <person name="Goolsby J.A."/>
            <person name="Tidwell J."/>
            <person name="Bellgard S.E."/>
            <person name="Bellgard M.I."/>
        </authorList>
    </citation>
    <scope>NUCLEOTIDE SEQUENCE</scope>
    <source>
        <tissue evidence="6">Shoot tissue taken approximately 20 cm above the soil surface</tissue>
    </source>
</reference>
<keyword evidence="2" id="KW-0863">Zinc-finger</keyword>
<dbReference type="PANTHER" id="PTHR46287">
    <property type="entry name" value="BTB/POZ AND TAZ DOMAIN-CONTAINING PROTEIN 3-RELATED"/>
    <property type="match status" value="1"/>
</dbReference>
<name>A0A0A9EQL1_ARUDO</name>
<keyword evidence="1" id="KW-0479">Metal-binding</keyword>
<evidence type="ECO:0000313" key="6">
    <source>
        <dbReference type="EMBL" id="JAD98322.1"/>
    </source>
</evidence>
<evidence type="ECO:0000256" key="1">
    <source>
        <dbReference type="ARBA" id="ARBA00022723"/>
    </source>
</evidence>
<evidence type="ECO:0000259" key="5">
    <source>
        <dbReference type="SMART" id="SM00551"/>
    </source>
</evidence>
<dbReference type="InterPro" id="IPR035898">
    <property type="entry name" value="TAZ_dom_sf"/>
</dbReference>
<dbReference type="EMBL" id="GBRH01199573">
    <property type="protein sequence ID" value="JAD98322.1"/>
    <property type="molecule type" value="Transcribed_RNA"/>
</dbReference>
<sequence>MELSEAMDCLAHICTEGCTEVGPAGRAPAASPCPRYDATCRGLQLLIRHFSKCHRKSCAQCQRMWQLLRLHAALCDHPDRCNTPLCTRFKQQEQERVAAKTGDDEDKWGLLVKKVKAAMVFSSLSNRKQMNSCSHC</sequence>
<protein>
    <recommendedName>
        <fullName evidence="5">TAZ-type domain-containing protein</fullName>
    </recommendedName>
</protein>
<dbReference type="SMART" id="SM00551">
    <property type="entry name" value="ZnF_TAZ"/>
    <property type="match status" value="1"/>
</dbReference>
<keyword evidence="3" id="KW-0833">Ubl conjugation pathway</keyword>
<evidence type="ECO:0000256" key="2">
    <source>
        <dbReference type="ARBA" id="ARBA00022771"/>
    </source>
</evidence>
<feature type="domain" description="TAZ-type" evidence="5">
    <location>
        <begin position="2"/>
        <end position="87"/>
    </location>
</feature>
<dbReference type="GO" id="GO:0006950">
    <property type="term" value="P:response to stress"/>
    <property type="evidence" value="ECO:0007669"/>
    <property type="project" value="UniProtKB-ARBA"/>
</dbReference>
<organism evidence="6">
    <name type="scientific">Arundo donax</name>
    <name type="common">Giant reed</name>
    <name type="synonym">Donax arundinaceus</name>
    <dbReference type="NCBI Taxonomy" id="35708"/>
    <lineage>
        <taxon>Eukaryota</taxon>
        <taxon>Viridiplantae</taxon>
        <taxon>Streptophyta</taxon>
        <taxon>Embryophyta</taxon>
        <taxon>Tracheophyta</taxon>
        <taxon>Spermatophyta</taxon>
        <taxon>Magnoliopsida</taxon>
        <taxon>Liliopsida</taxon>
        <taxon>Poales</taxon>
        <taxon>Poaceae</taxon>
        <taxon>PACMAD clade</taxon>
        <taxon>Arundinoideae</taxon>
        <taxon>Arundineae</taxon>
        <taxon>Arundo</taxon>
    </lineage>
</organism>
<evidence type="ECO:0000256" key="3">
    <source>
        <dbReference type="ARBA" id="ARBA00022786"/>
    </source>
</evidence>
<dbReference type="InterPro" id="IPR000197">
    <property type="entry name" value="Znf_TAZ"/>
</dbReference>
<keyword evidence="4" id="KW-0862">Zinc</keyword>
<dbReference type="GO" id="GO:0008270">
    <property type="term" value="F:zinc ion binding"/>
    <property type="evidence" value="ECO:0007669"/>
    <property type="project" value="UniProtKB-KW"/>
</dbReference>
<dbReference type="InterPro" id="IPR044513">
    <property type="entry name" value="BT1/2/3/4/5"/>
</dbReference>
<dbReference type="Pfam" id="PF02135">
    <property type="entry name" value="zf-TAZ"/>
    <property type="match status" value="1"/>
</dbReference>
<proteinExistence type="predicted"/>
<dbReference type="SUPFAM" id="SSF57933">
    <property type="entry name" value="TAZ domain"/>
    <property type="match status" value="1"/>
</dbReference>
<dbReference type="GO" id="GO:0005634">
    <property type="term" value="C:nucleus"/>
    <property type="evidence" value="ECO:0007669"/>
    <property type="project" value="TreeGrafter"/>
</dbReference>